<keyword evidence="3" id="KW-1185">Reference proteome</keyword>
<evidence type="ECO:0000259" key="1">
    <source>
        <dbReference type="PROSITE" id="PS51186"/>
    </source>
</evidence>
<dbReference type="InterPro" id="IPR000182">
    <property type="entry name" value="GNAT_dom"/>
</dbReference>
<gene>
    <name evidence="2" type="ORF">H6G59_13650</name>
</gene>
<evidence type="ECO:0000313" key="3">
    <source>
        <dbReference type="Proteomes" id="UP000640531"/>
    </source>
</evidence>
<evidence type="ECO:0000313" key="2">
    <source>
        <dbReference type="EMBL" id="MBD2568919.1"/>
    </source>
</evidence>
<dbReference type="EMBL" id="JACJST010000011">
    <property type="protein sequence ID" value="MBD2568919.1"/>
    <property type="molecule type" value="Genomic_DNA"/>
</dbReference>
<reference evidence="2 3" key="1">
    <citation type="journal article" date="2020" name="ISME J.">
        <title>Comparative genomics reveals insights into cyanobacterial evolution and habitat adaptation.</title>
        <authorList>
            <person name="Chen M.Y."/>
            <person name="Teng W.K."/>
            <person name="Zhao L."/>
            <person name="Hu C.X."/>
            <person name="Zhou Y.K."/>
            <person name="Han B.P."/>
            <person name="Song L.R."/>
            <person name="Shu W.S."/>
        </authorList>
    </citation>
    <scope>NUCLEOTIDE SEQUENCE [LARGE SCALE GENOMIC DNA]</scope>
    <source>
        <strain evidence="2 3">FACHB-196</strain>
    </source>
</reference>
<dbReference type="Proteomes" id="UP000640531">
    <property type="component" value="Unassembled WGS sequence"/>
</dbReference>
<protein>
    <submittedName>
        <fullName evidence="2">N-acetyltransferase</fullName>
    </submittedName>
</protein>
<accession>A0ABR8FGK7</accession>
<proteinExistence type="predicted"/>
<sequence length="704" mass="81644">MTNKNNIKIESIDDKSPYLQAVIDLWSLNRSRLGLFPKDAFIERAIKRQILVAIEPEFKCIGYLLYRNSYDRITIVHLCIDPSYRKQRISDSLVDELKKITKDKYSGIGLSCRHDYGLQSMWSRLNFVAQYEKPGNSKARKELVYWWFDHGHTNLLSSIFTQKLESKLCAVIDRHIFLLLCQNENKENEAAKLLLSDWLKSELELCITGQINNYIISISDSKERNNLLKLSQNFTSLPPCNNHNLDIIKEKLKVFFVNKKVFIDDIDVPHLARAIASDSHVFITNEQDLLEIADEIYQNFRLSILTPNELIRQLDELRNKPDYQPVRLAGTSLEKIPIKKGQEELLTKHFLCEDQQENISKFRQNLRRFISETDKFECYIVAEQEELPIALFVYSRNKNNELEIPLLRVSNNPLSATLARHIIFKSILLSANENRQFTRITDPYLEEAVIKAIQEDNFIRVNNGWLKINLAVAETASELSIRFDDIGFCLSQEYNFCMKIAESLNSESLIKDIKASADFEKFLFPAKIIDSEINNFIIPIQPRWAQDLFDEYLAQQILLLGQKKELAFNREAVYYKSAKNSGGLNAPGRILWYVSEDKYNSYCGISSIRACSFIDEVIIGKPKELYQRFQRLGVYKLDDIMKIPQDKNGDIIAIRFSNTELFKYPVLLKKVQAVLNKKSTFQSACKIQNSHFPTLYNLGVLNKK</sequence>
<dbReference type="PROSITE" id="PS51186">
    <property type="entry name" value="GNAT"/>
    <property type="match status" value="1"/>
</dbReference>
<name>A0ABR8FGK7_9NOST</name>
<dbReference type="RefSeq" id="WP_190715242.1">
    <property type="nucleotide sequence ID" value="NZ_JACJST010000011.1"/>
</dbReference>
<dbReference type="Gene3D" id="3.40.630.30">
    <property type="match status" value="1"/>
</dbReference>
<feature type="domain" description="N-acetyltransferase" evidence="1">
    <location>
        <begin position="7"/>
        <end position="150"/>
    </location>
</feature>
<dbReference type="InterPro" id="IPR016181">
    <property type="entry name" value="Acyl_CoA_acyltransferase"/>
</dbReference>
<organism evidence="2 3">
    <name type="scientific">Anabaena lutea FACHB-196</name>
    <dbReference type="NCBI Taxonomy" id="2692881"/>
    <lineage>
        <taxon>Bacteria</taxon>
        <taxon>Bacillati</taxon>
        <taxon>Cyanobacteriota</taxon>
        <taxon>Cyanophyceae</taxon>
        <taxon>Nostocales</taxon>
        <taxon>Nostocaceae</taxon>
        <taxon>Anabaena</taxon>
    </lineage>
</organism>
<dbReference type="SUPFAM" id="SSF55729">
    <property type="entry name" value="Acyl-CoA N-acyltransferases (Nat)"/>
    <property type="match status" value="1"/>
</dbReference>
<comment type="caution">
    <text evidence="2">The sequence shown here is derived from an EMBL/GenBank/DDBJ whole genome shotgun (WGS) entry which is preliminary data.</text>
</comment>